<evidence type="ECO:0000256" key="6">
    <source>
        <dbReference type="SAM" id="MobiDB-lite"/>
    </source>
</evidence>
<dbReference type="OrthoDB" id="1923658at2759"/>
<dbReference type="InterPro" id="IPR036163">
    <property type="entry name" value="HMA_dom_sf"/>
</dbReference>
<dbReference type="EMBL" id="BDDD01001449">
    <property type="protein sequence ID" value="GAV76128.1"/>
    <property type="molecule type" value="Genomic_DNA"/>
</dbReference>
<dbReference type="Pfam" id="PF00403">
    <property type="entry name" value="HMA"/>
    <property type="match status" value="1"/>
</dbReference>
<dbReference type="Gene3D" id="3.30.70.100">
    <property type="match status" value="1"/>
</dbReference>
<dbReference type="GO" id="GO:0046872">
    <property type="term" value="F:metal ion binding"/>
    <property type="evidence" value="ECO:0007669"/>
    <property type="project" value="UniProtKB-KW"/>
</dbReference>
<evidence type="ECO:0000256" key="2">
    <source>
        <dbReference type="ARBA" id="ARBA00022723"/>
    </source>
</evidence>
<evidence type="ECO:0000256" key="3">
    <source>
        <dbReference type="ARBA" id="ARBA00023288"/>
    </source>
</evidence>
<keyword evidence="3" id="KW-0449">Lipoprotein</keyword>
<evidence type="ECO:0000313" key="8">
    <source>
        <dbReference type="EMBL" id="GAV76128.1"/>
    </source>
</evidence>
<dbReference type="InParanoid" id="A0A1Q3C7S5"/>
<evidence type="ECO:0000313" key="9">
    <source>
        <dbReference type="Proteomes" id="UP000187406"/>
    </source>
</evidence>
<feature type="compositionally biased region" description="Basic and acidic residues" evidence="6">
    <location>
        <begin position="70"/>
        <end position="89"/>
    </location>
</feature>
<protein>
    <submittedName>
        <fullName evidence="8">HMA domain-containing protein</fullName>
    </submittedName>
</protein>
<evidence type="ECO:0000259" key="7">
    <source>
        <dbReference type="PROSITE" id="PS50846"/>
    </source>
</evidence>
<dbReference type="SUPFAM" id="SSF55008">
    <property type="entry name" value="HMA, heavy metal-associated domain"/>
    <property type="match status" value="1"/>
</dbReference>
<dbReference type="InterPro" id="IPR006121">
    <property type="entry name" value="HMA_dom"/>
</dbReference>
<proteinExistence type="inferred from homology"/>
<feature type="region of interest" description="Disordered" evidence="6">
    <location>
        <begin position="67"/>
        <end position="91"/>
    </location>
</feature>
<comment type="similarity">
    <text evidence="5">Belongs to the HIPP family.</text>
</comment>
<keyword evidence="4" id="KW-0636">Prenylation</keyword>
<evidence type="ECO:0000256" key="4">
    <source>
        <dbReference type="ARBA" id="ARBA00023289"/>
    </source>
</evidence>
<accession>A0A1Q3C7S5</accession>
<organism evidence="8 9">
    <name type="scientific">Cephalotus follicularis</name>
    <name type="common">Albany pitcher plant</name>
    <dbReference type="NCBI Taxonomy" id="3775"/>
    <lineage>
        <taxon>Eukaryota</taxon>
        <taxon>Viridiplantae</taxon>
        <taxon>Streptophyta</taxon>
        <taxon>Embryophyta</taxon>
        <taxon>Tracheophyta</taxon>
        <taxon>Spermatophyta</taxon>
        <taxon>Magnoliopsida</taxon>
        <taxon>eudicotyledons</taxon>
        <taxon>Gunneridae</taxon>
        <taxon>Pentapetalae</taxon>
        <taxon>rosids</taxon>
        <taxon>fabids</taxon>
        <taxon>Oxalidales</taxon>
        <taxon>Cephalotaceae</taxon>
        <taxon>Cephalotus</taxon>
    </lineage>
</organism>
<comment type="caution">
    <text evidence="8">The sequence shown here is derived from an EMBL/GenBank/DDBJ whole genome shotgun (WGS) entry which is preliminary data.</text>
</comment>
<keyword evidence="1" id="KW-0488">Methylation</keyword>
<dbReference type="AlphaFoldDB" id="A0A1Q3C7S5"/>
<evidence type="ECO:0000256" key="5">
    <source>
        <dbReference type="ARBA" id="ARBA00024045"/>
    </source>
</evidence>
<gene>
    <name evidence="8" type="ORF">CFOL_v3_19603</name>
</gene>
<reference evidence="9" key="1">
    <citation type="submission" date="2016-04" db="EMBL/GenBank/DDBJ databases">
        <title>Cephalotus genome sequencing.</title>
        <authorList>
            <person name="Fukushima K."/>
            <person name="Hasebe M."/>
            <person name="Fang X."/>
        </authorList>
    </citation>
    <scope>NUCLEOTIDE SEQUENCE [LARGE SCALE GENOMIC DNA]</scope>
    <source>
        <strain evidence="9">cv. St1</strain>
    </source>
</reference>
<feature type="domain" description="HMA" evidence="7">
    <location>
        <begin position="1"/>
        <end position="68"/>
    </location>
</feature>
<dbReference type="PANTHER" id="PTHR45811:SF50">
    <property type="entry name" value="HEAVY METAL-ASSOCIATED ISOPRENYLATED PLANT PROTEIN 12-RELATED"/>
    <property type="match status" value="1"/>
</dbReference>
<dbReference type="Proteomes" id="UP000187406">
    <property type="component" value="Unassembled WGS sequence"/>
</dbReference>
<dbReference type="STRING" id="3775.A0A1Q3C7S5"/>
<dbReference type="PROSITE" id="PS50846">
    <property type="entry name" value="HMA_2"/>
    <property type="match status" value="1"/>
</dbReference>
<keyword evidence="2" id="KW-0479">Metal-binding</keyword>
<sequence length="124" mass="14032">MKKVVLKLELQDDKAKQKALKSVSSLQGIDSIAIDMKEKKLTVIGDADPVNIVEKLRKQWQTEILTVGPAKEEKKEESKKEEGKKKDPNEQISELANAYKAYNPYMATYYNVVSEENPNTCVIC</sequence>
<dbReference type="PANTHER" id="PTHR45811">
    <property type="entry name" value="COPPER TRANSPORT PROTEIN FAMILY-RELATED"/>
    <property type="match status" value="1"/>
</dbReference>
<dbReference type="InterPro" id="IPR051863">
    <property type="entry name" value="HIPP"/>
</dbReference>
<evidence type="ECO:0000256" key="1">
    <source>
        <dbReference type="ARBA" id="ARBA00022481"/>
    </source>
</evidence>
<name>A0A1Q3C7S5_CEPFO</name>
<keyword evidence="9" id="KW-1185">Reference proteome</keyword>